<organism evidence="1 2">
    <name type="scientific">Rhodopirellula maiorica SM1</name>
    <dbReference type="NCBI Taxonomy" id="1265738"/>
    <lineage>
        <taxon>Bacteria</taxon>
        <taxon>Pseudomonadati</taxon>
        <taxon>Planctomycetota</taxon>
        <taxon>Planctomycetia</taxon>
        <taxon>Pirellulales</taxon>
        <taxon>Pirellulaceae</taxon>
        <taxon>Novipirellula</taxon>
    </lineage>
</organism>
<name>M5RM45_9BACT</name>
<accession>M5RM45</accession>
<sequence length="55" mass="6015">MENGVLAGAPPYHGNPPVLMTVYRNDGTIQKESELMSCPGTYAYTQVEPPFVSKQ</sequence>
<gene>
    <name evidence="1" type="ORF">RMSM_06615</name>
</gene>
<dbReference type="AlphaFoldDB" id="M5RM45"/>
<protein>
    <submittedName>
        <fullName evidence="1">Uncharacterized protein</fullName>
    </submittedName>
</protein>
<dbReference type="OrthoDB" id="1445399at2"/>
<keyword evidence="2" id="KW-1185">Reference proteome</keyword>
<dbReference type="EMBL" id="ANOG01000956">
    <property type="protein sequence ID" value="EMI16457.1"/>
    <property type="molecule type" value="Genomic_DNA"/>
</dbReference>
<dbReference type="Proteomes" id="UP000011991">
    <property type="component" value="Unassembled WGS sequence"/>
</dbReference>
<evidence type="ECO:0000313" key="2">
    <source>
        <dbReference type="Proteomes" id="UP000011991"/>
    </source>
</evidence>
<comment type="caution">
    <text evidence="1">The sequence shown here is derived from an EMBL/GenBank/DDBJ whole genome shotgun (WGS) entry which is preliminary data.</text>
</comment>
<evidence type="ECO:0000313" key="1">
    <source>
        <dbReference type="EMBL" id="EMI16457.1"/>
    </source>
</evidence>
<reference evidence="1 2" key="1">
    <citation type="journal article" date="2013" name="Mar. Genomics">
        <title>Expression of sulfatases in Rhodopirellula baltica and the diversity of sulfatases in the genus Rhodopirellula.</title>
        <authorList>
            <person name="Wegner C.E."/>
            <person name="Richter-Heitmann T."/>
            <person name="Klindworth A."/>
            <person name="Klockow C."/>
            <person name="Richter M."/>
            <person name="Achstetter T."/>
            <person name="Glockner F.O."/>
            <person name="Harder J."/>
        </authorList>
    </citation>
    <scope>NUCLEOTIDE SEQUENCE [LARGE SCALE GENOMIC DNA]</scope>
    <source>
        <strain evidence="1 2">SM1</strain>
    </source>
</reference>
<dbReference type="RefSeq" id="WP_008706622.1">
    <property type="nucleotide sequence ID" value="NZ_ANOG01000956.1"/>
</dbReference>
<dbReference type="PATRIC" id="fig|1265738.3.peg.6603"/>
<proteinExistence type="predicted"/>